<evidence type="ECO:0000259" key="1">
    <source>
        <dbReference type="Pfam" id="PF01314"/>
    </source>
</evidence>
<evidence type="ECO:0000313" key="3">
    <source>
        <dbReference type="Proteomes" id="UP000184052"/>
    </source>
</evidence>
<accession>A0A1M6CVE1</accession>
<dbReference type="Gene3D" id="1.10.599.10">
    <property type="entry name" value="Aldehyde Ferredoxin Oxidoreductase Protein, subunit A, domain 3"/>
    <property type="match status" value="1"/>
</dbReference>
<evidence type="ECO:0000313" key="2">
    <source>
        <dbReference type="EMBL" id="SHI64987.1"/>
    </source>
</evidence>
<dbReference type="InterPro" id="IPR001203">
    <property type="entry name" value="OxRdtase_Ald_Fedxn_C"/>
</dbReference>
<dbReference type="GO" id="GO:0051536">
    <property type="term" value="F:iron-sulfur cluster binding"/>
    <property type="evidence" value="ECO:0007669"/>
    <property type="project" value="InterPro"/>
</dbReference>
<sequence length="215" mass="25115">TNKGPQHDEAWLIFIDMVNNQIPTFEEKAEALHYFPMFRTWFGLLGLCKLPWNDIAPANNSETEEPAKIPEHVQNYLDLYYGITGTRMTPEDMVEQSERTYNFQRIFNIRMGKGLRVNDKTPYRTMGPVTPEEYESRAERYDKQLKETVGYDPTGKTVEEKIAAMRAYREDQYEKLTDAVYKRRGWTENGVPTPEKLKAIGMDLPELLEVVEKHI</sequence>
<dbReference type="SUPFAM" id="SSF48310">
    <property type="entry name" value="Aldehyde ferredoxin oxidoreductase, C-terminal domains"/>
    <property type="match status" value="1"/>
</dbReference>
<dbReference type="GO" id="GO:0009055">
    <property type="term" value="F:electron transfer activity"/>
    <property type="evidence" value="ECO:0007669"/>
    <property type="project" value="InterPro"/>
</dbReference>
<dbReference type="PANTHER" id="PTHR30038:SF0">
    <property type="entry name" value="TUNGSTEN-CONTAINING ALDEHYDE FERREDOXIN OXIDOREDUCTASE"/>
    <property type="match status" value="1"/>
</dbReference>
<keyword evidence="3" id="KW-1185">Reference proteome</keyword>
<dbReference type="InterPro" id="IPR036021">
    <property type="entry name" value="Tungsten_al_ferr_oxy-like_C"/>
</dbReference>
<gene>
    <name evidence="2" type="ORF">SAMN02745751_00691</name>
</gene>
<dbReference type="InterPro" id="IPR051919">
    <property type="entry name" value="W-dependent_AOR"/>
</dbReference>
<proteinExistence type="predicted"/>
<dbReference type="GO" id="GO:0016625">
    <property type="term" value="F:oxidoreductase activity, acting on the aldehyde or oxo group of donors, iron-sulfur protein as acceptor"/>
    <property type="evidence" value="ECO:0007669"/>
    <property type="project" value="InterPro"/>
</dbReference>
<dbReference type="RefSeq" id="WP_217683715.1">
    <property type="nucleotide sequence ID" value="NZ_FQZL01000006.1"/>
</dbReference>
<dbReference type="InterPro" id="IPR013985">
    <property type="entry name" value="Ald_Fedxn_OxRdtase_dom3"/>
</dbReference>
<dbReference type="EMBL" id="FQZL01000006">
    <property type="protein sequence ID" value="SHI64987.1"/>
    <property type="molecule type" value="Genomic_DNA"/>
</dbReference>
<protein>
    <submittedName>
        <fullName evidence="2">Aldehyde ferredoxin oxidoreductase</fullName>
    </submittedName>
</protein>
<dbReference type="Pfam" id="PF01314">
    <property type="entry name" value="AFOR_C"/>
    <property type="match status" value="1"/>
</dbReference>
<dbReference type="AlphaFoldDB" id="A0A1M6CVE1"/>
<dbReference type="STRING" id="1121476.SAMN02745751_00691"/>
<name>A0A1M6CVE1_9FIRM</name>
<organism evidence="2 3">
    <name type="scientific">Dethiosulfatibacter aminovorans DSM 17477</name>
    <dbReference type="NCBI Taxonomy" id="1121476"/>
    <lineage>
        <taxon>Bacteria</taxon>
        <taxon>Bacillati</taxon>
        <taxon>Bacillota</taxon>
        <taxon>Tissierellia</taxon>
        <taxon>Dethiosulfatibacter</taxon>
    </lineage>
</organism>
<feature type="domain" description="Aldehyde ferredoxin oxidoreductase C-terminal" evidence="1">
    <location>
        <begin position="2"/>
        <end position="201"/>
    </location>
</feature>
<dbReference type="PANTHER" id="PTHR30038">
    <property type="entry name" value="ALDEHYDE FERREDOXIN OXIDOREDUCTASE"/>
    <property type="match status" value="1"/>
</dbReference>
<dbReference type="Proteomes" id="UP000184052">
    <property type="component" value="Unassembled WGS sequence"/>
</dbReference>
<feature type="non-terminal residue" evidence="2">
    <location>
        <position position="1"/>
    </location>
</feature>
<reference evidence="2 3" key="1">
    <citation type="submission" date="2016-11" db="EMBL/GenBank/DDBJ databases">
        <authorList>
            <person name="Jaros S."/>
            <person name="Januszkiewicz K."/>
            <person name="Wedrychowicz H."/>
        </authorList>
    </citation>
    <scope>NUCLEOTIDE SEQUENCE [LARGE SCALE GENOMIC DNA]</scope>
    <source>
        <strain evidence="2 3">DSM 17477</strain>
    </source>
</reference>